<dbReference type="InterPro" id="IPR027469">
    <property type="entry name" value="Cation_efflux_TMD_sf"/>
</dbReference>
<dbReference type="Gene3D" id="1.20.1510.10">
    <property type="entry name" value="Cation efflux protein transmembrane domain"/>
    <property type="match status" value="1"/>
</dbReference>
<dbReference type="InterPro" id="IPR027470">
    <property type="entry name" value="Cation_efflux_CTD"/>
</dbReference>
<dbReference type="SUPFAM" id="SSF161111">
    <property type="entry name" value="Cation efflux protein transmembrane domain-like"/>
    <property type="match status" value="1"/>
</dbReference>
<dbReference type="GO" id="GO:0008324">
    <property type="term" value="F:monoatomic cation transmembrane transporter activity"/>
    <property type="evidence" value="ECO:0007669"/>
    <property type="project" value="InterPro"/>
</dbReference>
<evidence type="ECO:0000256" key="6">
    <source>
        <dbReference type="ARBA" id="ARBA00023136"/>
    </source>
</evidence>
<feature type="transmembrane region" description="Helical" evidence="7">
    <location>
        <begin position="144"/>
        <end position="163"/>
    </location>
</feature>
<evidence type="ECO:0000256" key="2">
    <source>
        <dbReference type="ARBA" id="ARBA00008114"/>
    </source>
</evidence>
<feature type="domain" description="Cation efflux protein transmembrane" evidence="8">
    <location>
        <begin position="45"/>
        <end position="235"/>
    </location>
</feature>
<protein>
    <submittedName>
        <fullName evidence="10">Cation diffusion facilitator family transporter</fullName>
    </submittedName>
</protein>
<dbReference type="InterPro" id="IPR058533">
    <property type="entry name" value="Cation_efflux_TM"/>
</dbReference>
<name>A0A9D1UMI1_9FIRM</name>
<dbReference type="InterPro" id="IPR036837">
    <property type="entry name" value="Cation_efflux_CTD_sf"/>
</dbReference>
<keyword evidence="3" id="KW-0813">Transport</keyword>
<evidence type="ECO:0000256" key="3">
    <source>
        <dbReference type="ARBA" id="ARBA00022448"/>
    </source>
</evidence>
<dbReference type="Proteomes" id="UP000824192">
    <property type="component" value="Unassembled WGS sequence"/>
</dbReference>
<feature type="transmembrane region" description="Helical" evidence="7">
    <location>
        <begin position="43"/>
        <end position="70"/>
    </location>
</feature>
<keyword evidence="5 7" id="KW-1133">Transmembrane helix</keyword>
<reference evidence="10" key="1">
    <citation type="journal article" date="2021" name="PeerJ">
        <title>Extensive microbial diversity within the chicken gut microbiome revealed by metagenomics and culture.</title>
        <authorList>
            <person name="Gilroy R."/>
            <person name="Ravi A."/>
            <person name="Getino M."/>
            <person name="Pursley I."/>
            <person name="Horton D.L."/>
            <person name="Alikhan N.F."/>
            <person name="Baker D."/>
            <person name="Gharbi K."/>
            <person name="Hall N."/>
            <person name="Watson M."/>
            <person name="Adriaenssens E.M."/>
            <person name="Foster-Nyarko E."/>
            <person name="Jarju S."/>
            <person name="Secka A."/>
            <person name="Antonio M."/>
            <person name="Oren A."/>
            <person name="Chaudhuri R.R."/>
            <person name="La Ragione R."/>
            <person name="Hildebrand F."/>
            <person name="Pallen M.J."/>
        </authorList>
    </citation>
    <scope>NUCLEOTIDE SEQUENCE</scope>
    <source>
        <strain evidence="10">ChiGjej6B6-1540</strain>
    </source>
</reference>
<accession>A0A9D1UMI1</accession>
<dbReference type="Gene3D" id="3.30.70.1350">
    <property type="entry name" value="Cation efflux protein, cytoplasmic domain"/>
    <property type="match status" value="1"/>
</dbReference>
<feature type="transmembrane region" description="Helical" evidence="7">
    <location>
        <begin position="107"/>
        <end position="124"/>
    </location>
</feature>
<evidence type="ECO:0000256" key="7">
    <source>
        <dbReference type="SAM" id="Phobius"/>
    </source>
</evidence>
<dbReference type="FunFam" id="1.20.1510.10:FF:000006">
    <property type="entry name" value="Divalent cation efflux transporter"/>
    <property type="match status" value="1"/>
</dbReference>
<dbReference type="Pfam" id="PF01545">
    <property type="entry name" value="Cation_efflux"/>
    <property type="match status" value="1"/>
</dbReference>
<dbReference type="InterPro" id="IPR050291">
    <property type="entry name" value="CDF_Transporter"/>
</dbReference>
<evidence type="ECO:0000259" key="9">
    <source>
        <dbReference type="Pfam" id="PF16916"/>
    </source>
</evidence>
<dbReference type="Pfam" id="PF16916">
    <property type="entry name" value="ZT_dimer"/>
    <property type="match status" value="1"/>
</dbReference>
<dbReference type="PANTHER" id="PTHR43840">
    <property type="entry name" value="MITOCHONDRIAL METAL TRANSPORTER 1-RELATED"/>
    <property type="match status" value="1"/>
</dbReference>
<evidence type="ECO:0000259" key="8">
    <source>
        <dbReference type="Pfam" id="PF01545"/>
    </source>
</evidence>
<feature type="domain" description="Cation efflux protein cytoplasmic" evidence="9">
    <location>
        <begin position="240"/>
        <end position="315"/>
    </location>
</feature>
<keyword evidence="6 7" id="KW-0472">Membrane</keyword>
<dbReference type="EMBL" id="DXGA01000057">
    <property type="protein sequence ID" value="HIW93404.1"/>
    <property type="molecule type" value="Genomic_DNA"/>
</dbReference>
<reference evidence="10" key="2">
    <citation type="submission" date="2021-04" db="EMBL/GenBank/DDBJ databases">
        <authorList>
            <person name="Gilroy R."/>
        </authorList>
    </citation>
    <scope>NUCLEOTIDE SEQUENCE</scope>
    <source>
        <strain evidence="10">ChiGjej6B6-1540</strain>
    </source>
</reference>
<dbReference type="AlphaFoldDB" id="A0A9D1UMI1"/>
<dbReference type="PANTHER" id="PTHR43840:SF15">
    <property type="entry name" value="MITOCHONDRIAL METAL TRANSPORTER 1-RELATED"/>
    <property type="match status" value="1"/>
</dbReference>
<evidence type="ECO:0000313" key="10">
    <source>
        <dbReference type="EMBL" id="HIW93404.1"/>
    </source>
</evidence>
<evidence type="ECO:0000256" key="4">
    <source>
        <dbReference type="ARBA" id="ARBA00022692"/>
    </source>
</evidence>
<organism evidence="10 11">
    <name type="scientific">Candidatus Flavonifractor merdipullorum</name>
    <dbReference type="NCBI Taxonomy" id="2838590"/>
    <lineage>
        <taxon>Bacteria</taxon>
        <taxon>Bacillati</taxon>
        <taxon>Bacillota</taxon>
        <taxon>Clostridia</taxon>
        <taxon>Eubacteriales</taxon>
        <taxon>Oscillospiraceae</taxon>
        <taxon>Flavonifractor</taxon>
    </lineage>
</organism>
<dbReference type="InterPro" id="IPR002524">
    <property type="entry name" value="Cation_efflux"/>
</dbReference>
<evidence type="ECO:0000256" key="1">
    <source>
        <dbReference type="ARBA" id="ARBA00004141"/>
    </source>
</evidence>
<dbReference type="GO" id="GO:0016020">
    <property type="term" value="C:membrane"/>
    <property type="evidence" value="ECO:0007669"/>
    <property type="project" value="UniProtKB-SubCell"/>
</dbReference>
<dbReference type="SUPFAM" id="SSF160240">
    <property type="entry name" value="Cation efflux protein cytoplasmic domain-like"/>
    <property type="match status" value="1"/>
</dbReference>
<comment type="similarity">
    <text evidence="2">Belongs to the cation diffusion facilitator (CDF) transporter (TC 2.A.4) family.</text>
</comment>
<dbReference type="NCBIfam" id="TIGR01297">
    <property type="entry name" value="CDF"/>
    <property type="match status" value="1"/>
</dbReference>
<evidence type="ECO:0000256" key="5">
    <source>
        <dbReference type="ARBA" id="ARBA00022989"/>
    </source>
</evidence>
<proteinExistence type="inferred from homology"/>
<evidence type="ECO:0000313" key="11">
    <source>
        <dbReference type="Proteomes" id="UP000824192"/>
    </source>
</evidence>
<comment type="subcellular location">
    <subcellularLocation>
        <location evidence="1">Membrane</location>
        <topology evidence="1">Multi-pass membrane protein</topology>
    </subcellularLocation>
</comment>
<gene>
    <name evidence="10" type="ORF">H9868_02565</name>
</gene>
<comment type="caution">
    <text evidence="10">The sequence shown here is derived from an EMBL/GenBank/DDBJ whole genome shotgun (WGS) entry which is preliminary data.</text>
</comment>
<sequence length="405" mass="43887">MSPDLRALRGNVSLIQALIHRWLAGQDPSAPEARRRCGTRAGVMGILLNALLCLGKLAAGLLTGSVAIVADAINNLSDAASSVITLVGFRLAGQAADEEHPFGHGRIEYLAGLVVSLAILLMGVELGKSSIEKLFHPEDLSFSWLAVLILAAAVLVKLWMYRFNRTLGRAISSQAMEATAADSLSDAAATAVVLAATLIGHFFQLQIDGLAGLLVAAFILKTGWEAAKDTLDPLLGRPMDPELAADIDKLVLSHPNILGIHDLVYHDYGPGRAMMSFHAEVPADGDLLEMHDIIDHIERELKEKHHIETVIHMDPIVNDERTSALRTQVEQLAQALDPVLSVHDLRITAGPHHTNVLFDVMVPYGFRLTDSQVRKELGAGIKSLSPKYTAVIQIDHSFVEQRDHS</sequence>
<keyword evidence="4 7" id="KW-0812">Transmembrane</keyword>